<evidence type="ECO:0000313" key="2">
    <source>
        <dbReference type="EMBL" id="ADE57325.1"/>
    </source>
</evidence>
<dbReference type="eggNOG" id="COG4655">
    <property type="taxonomic scope" value="Bacteria"/>
</dbReference>
<dbReference type="Proteomes" id="UP000002366">
    <property type="component" value="Chromosome"/>
</dbReference>
<dbReference type="RefSeq" id="WP_013048588.1">
    <property type="nucleotide sequence ID" value="NC_014011.1"/>
</dbReference>
<evidence type="ECO:0000259" key="1">
    <source>
        <dbReference type="Pfam" id="PF13400"/>
    </source>
</evidence>
<dbReference type="AlphaFoldDB" id="D5EFJ3"/>
<proteinExistence type="predicted"/>
<feature type="domain" description="Putative Flp pilus-assembly TadG-like N-terminal" evidence="1">
    <location>
        <begin position="14"/>
        <end position="60"/>
    </location>
</feature>
<dbReference type="KEGG" id="aco:Amico_1203"/>
<gene>
    <name evidence="2" type="ordered locus">Amico_1203</name>
</gene>
<organism evidence="2 3">
    <name type="scientific">Aminobacterium colombiense (strain DSM 12261 / ALA-1)</name>
    <dbReference type="NCBI Taxonomy" id="572547"/>
    <lineage>
        <taxon>Bacteria</taxon>
        <taxon>Thermotogati</taxon>
        <taxon>Synergistota</taxon>
        <taxon>Synergistia</taxon>
        <taxon>Synergistales</taxon>
        <taxon>Aminobacteriaceae</taxon>
        <taxon>Aminobacterium</taxon>
    </lineage>
</organism>
<accession>D5EFJ3</accession>
<dbReference type="InterPro" id="IPR028087">
    <property type="entry name" value="Tad_N"/>
</dbReference>
<dbReference type="HOGENOM" id="CLU_068230_0_0_0"/>
<reference evidence="2 3" key="1">
    <citation type="journal article" date="2010" name="Stand. Genomic Sci.">
        <title>Complete genome sequence of Aminobacterium colombiense type strain (ALA-1).</title>
        <authorList>
            <person name="Chertkov O."/>
            <person name="Sikorski J."/>
            <person name="Brambilla E."/>
            <person name="Lapidus A."/>
            <person name="Copeland A."/>
            <person name="Glavina Del Rio T."/>
            <person name="Nolan M."/>
            <person name="Lucas S."/>
            <person name="Tice H."/>
            <person name="Cheng J.F."/>
            <person name="Han C."/>
            <person name="Detter J.C."/>
            <person name="Bruce D."/>
            <person name="Tapia R."/>
            <person name="Goodwin L."/>
            <person name="Pitluck S."/>
            <person name="Liolios K."/>
            <person name="Ivanova N."/>
            <person name="Mavromatis K."/>
            <person name="Ovchinnikova G."/>
            <person name="Pati A."/>
            <person name="Chen A."/>
            <person name="Palaniappan K."/>
            <person name="Land M."/>
            <person name="Hauser L."/>
            <person name="Chang Y.J."/>
            <person name="Jeffries C.D."/>
            <person name="Spring S."/>
            <person name="Rohde M."/>
            <person name="Goker M."/>
            <person name="Bristow J."/>
            <person name="Eisen J.A."/>
            <person name="Markowitz V."/>
            <person name="Hugenholtz P."/>
            <person name="Kyrpides N.C."/>
            <person name="Klenk H.P."/>
        </authorList>
    </citation>
    <scope>NUCLEOTIDE SEQUENCE [LARGE SCALE GENOMIC DNA]</scope>
    <source>
        <strain evidence="3">DSM 12261 / ALA-1</strain>
    </source>
</reference>
<sequence>MRRENRKELKRSRGAVLVWVAASMVVLLGAGALSLDYGRLVVARWRLQTAVDAGSLAGAWELGNKSASQALREASAAQVAGSVASDNKSEGAYAVDFPDADTCHVEGQETIAMTFARILGVNESTVLAEAAARLSGAGSAKGLRPFGIQSQDFVFGDQYLLKIGPHDETSNGNFHALALGGKGANNYREKIKYGYDGVISIGDTITTEPGNMSGPTEDGIDYVVALEIIKEGIEYILDQSGHISWDWYASHLDDLYASPRLILVPIVDNWEVHGRDTVEVVGFASFFLEGVEGSGKNSRVVGRFVERVIPGSSGGGSTEFGGYSVSLIQ</sequence>
<keyword evidence="3" id="KW-1185">Reference proteome</keyword>
<dbReference type="EMBL" id="CP001997">
    <property type="protein sequence ID" value="ADE57325.1"/>
    <property type="molecule type" value="Genomic_DNA"/>
</dbReference>
<dbReference type="STRING" id="572547.Amico_1203"/>
<evidence type="ECO:0000313" key="3">
    <source>
        <dbReference type="Proteomes" id="UP000002366"/>
    </source>
</evidence>
<protein>
    <recommendedName>
        <fullName evidence="1">Putative Flp pilus-assembly TadG-like N-terminal domain-containing protein</fullName>
    </recommendedName>
</protein>
<name>D5EFJ3_AMICL</name>
<dbReference type="OrthoDB" id="5447051at2"/>
<dbReference type="Pfam" id="PF13400">
    <property type="entry name" value="Tad"/>
    <property type="match status" value="1"/>
</dbReference>